<evidence type="ECO:0000313" key="14">
    <source>
        <dbReference type="Proteomes" id="UP000192220"/>
    </source>
</evidence>
<keyword evidence="7 11" id="KW-1015">Disulfide bond</keyword>
<feature type="disulfide bond" evidence="11">
    <location>
        <begin position="30"/>
        <end position="121"/>
    </location>
</feature>
<reference evidence="15" key="1">
    <citation type="submission" date="2025-08" db="UniProtKB">
        <authorList>
            <consortium name="RefSeq"/>
        </authorList>
    </citation>
    <scope>IDENTIFICATION</scope>
    <source>
        <strain evidence="15">Quisiro</strain>
        <tissue evidence="15">Liver</tissue>
    </source>
</reference>
<feature type="chain" id="PRO_5014149222" description="Metalloproteinase inhibitor 2" evidence="12">
    <location>
        <begin position="28"/>
        <end position="146"/>
    </location>
</feature>
<gene>
    <name evidence="15" type="primary">LOC106518665</name>
</gene>
<dbReference type="InterPro" id="IPR001134">
    <property type="entry name" value="Netrin_domain"/>
</dbReference>
<evidence type="ECO:0000256" key="3">
    <source>
        <dbReference type="ARBA" id="ARBA00013520"/>
    </source>
</evidence>
<keyword evidence="6 15" id="KW-0646">Protease inhibitor</keyword>
<proteinExistence type="inferred from homology"/>
<dbReference type="Pfam" id="PF00965">
    <property type="entry name" value="TIMP"/>
    <property type="match status" value="1"/>
</dbReference>
<dbReference type="GO" id="GO:0031012">
    <property type="term" value="C:extracellular matrix"/>
    <property type="evidence" value="ECO:0007669"/>
    <property type="project" value="TreeGrafter"/>
</dbReference>
<dbReference type="InParanoid" id="A0A2I4BCM4"/>
<accession>A0A2I4BCM4</accession>
<dbReference type="PROSITE" id="PS50189">
    <property type="entry name" value="NTR"/>
    <property type="match status" value="1"/>
</dbReference>
<dbReference type="InterPro" id="IPR008993">
    <property type="entry name" value="TIMP-like_OB-fold"/>
</dbReference>
<evidence type="ECO:0000256" key="5">
    <source>
        <dbReference type="ARBA" id="ARBA00022608"/>
    </source>
</evidence>
<dbReference type="GO" id="GO:0005615">
    <property type="term" value="C:extracellular space"/>
    <property type="evidence" value="ECO:0007669"/>
    <property type="project" value="TreeGrafter"/>
</dbReference>
<keyword evidence="4" id="KW-0964">Secreted</keyword>
<dbReference type="GO" id="GO:0046872">
    <property type="term" value="F:metal ion binding"/>
    <property type="evidence" value="ECO:0007669"/>
    <property type="project" value="UniProtKB-KW"/>
</dbReference>
<dbReference type="GeneID" id="106518665"/>
<evidence type="ECO:0000256" key="2">
    <source>
        <dbReference type="ARBA" id="ARBA00011027"/>
    </source>
</evidence>
<evidence type="ECO:0000259" key="13">
    <source>
        <dbReference type="PROSITE" id="PS50189"/>
    </source>
</evidence>
<dbReference type="Gene3D" id="2.40.50.120">
    <property type="match status" value="1"/>
</dbReference>
<keyword evidence="14" id="KW-1185">Reference proteome</keyword>
<sequence length="146" mass="16385">MTRVMMSSCFITLAILFVWRVQEVAEACTCSSPPDPHQALCRSDVVIRAKVTERLEVDHGASKDVKYNIIVIKKFKGPSRDIDAIYTPLFSSLCGVTLITGEQYLIAGWLKPDGTVNVITCNLVQPWEDLSAKLLKMVEDYKHYCS</sequence>
<dbReference type="GO" id="GO:0034097">
    <property type="term" value="P:response to cytokine"/>
    <property type="evidence" value="ECO:0007669"/>
    <property type="project" value="TreeGrafter"/>
</dbReference>
<dbReference type="InterPro" id="IPR001820">
    <property type="entry name" value="TIMP"/>
</dbReference>
<name>A0A2I4BCM4_AUSLI</name>
<keyword evidence="5 15" id="KW-0483">Metalloprotease inhibitor</keyword>
<evidence type="ECO:0000256" key="11">
    <source>
        <dbReference type="PIRSR" id="PIRSR601820-3"/>
    </source>
</evidence>
<dbReference type="GO" id="GO:0008191">
    <property type="term" value="F:metalloendopeptidase inhibitor activity"/>
    <property type="evidence" value="ECO:0007669"/>
    <property type="project" value="InterPro"/>
</dbReference>
<dbReference type="OrthoDB" id="6041373at2759"/>
<organism evidence="14 15">
    <name type="scientific">Austrofundulus limnaeus</name>
    <name type="common">Annual killifish</name>
    <dbReference type="NCBI Taxonomy" id="52670"/>
    <lineage>
        <taxon>Eukaryota</taxon>
        <taxon>Metazoa</taxon>
        <taxon>Chordata</taxon>
        <taxon>Craniata</taxon>
        <taxon>Vertebrata</taxon>
        <taxon>Euteleostomi</taxon>
        <taxon>Actinopterygii</taxon>
        <taxon>Neopterygii</taxon>
        <taxon>Teleostei</taxon>
        <taxon>Neoteleostei</taxon>
        <taxon>Acanthomorphata</taxon>
        <taxon>Ovalentaria</taxon>
        <taxon>Atherinomorphae</taxon>
        <taxon>Cyprinodontiformes</taxon>
        <taxon>Rivulidae</taxon>
        <taxon>Austrofundulus</taxon>
    </lineage>
</organism>
<evidence type="ECO:0000256" key="1">
    <source>
        <dbReference type="ARBA" id="ARBA00004613"/>
    </source>
</evidence>
<feature type="signal peptide" evidence="12">
    <location>
        <begin position="1"/>
        <end position="27"/>
    </location>
</feature>
<evidence type="ECO:0000256" key="6">
    <source>
        <dbReference type="ARBA" id="ARBA00022690"/>
    </source>
</evidence>
<feature type="domain" description="NTR" evidence="13">
    <location>
        <begin position="28"/>
        <end position="145"/>
    </location>
</feature>
<dbReference type="RefSeq" id="XP_013865490.1">
    <property type="nucleotide sequence ID" value="XM_014010036.1"/>
</dbReference>
<keyword evidence="10" id="KW-0862">Zinc</keyword>
<evidence type="ECO:0000256" key="4">
    <source>
        <dbReference type="ARBA" id="ARBA00022525"/>
    </source>
</evidence>
<comment type="similarity">
    <text evidence="2">Belongs to the protease inhibitor I35 (TIMP) family.</text>
</comment>
<evidence type="ECO:0000256" key="9">
    <source>
        <dbReference type="ARBA" id="ARBA00030102"/>
    </source>
</evidence>
<dbReference type="SMART" id="SM00206">
    <property type="entry name" value="NTR"/>
    <property type="match status" value="1"/>
</dbReference>
<dbReference type="GO" id="GO:0009725">
    <property type="term" value="P:response to hormone"/>
    <property type="evidence" value="ECO:0007669"/>
    <property type="project" value="TreeGrafter"/>
</dbReference>
<keyword evidence="8" id="KW-0481">Metalloenzyme inhibitor</keyword>
<dbReference type="PANTHER" id="PTHR11844">
    <property type="entry name" value="METALLOPROTEASE INHIBITOR"/>
    <property type="match status" value="1"/>
</dbReference>
<feature type="binding site" evidence="10">
    <location>
        <position position="28"/>
    </location>
    <ligand>
        <name>Zn(2+)</name>
        <dbReference type="ChEBI" id="CHEBI:29105"/>
        <note>ligand shared with metalloproteinase partner</note>
    </ligand>
</feature>
<keyword evidence="12" id="KW-0732">Signal</keyword>
<keyword evidence="10" id="KW-0479">Metal-binding</keyword>
<dbReference type="AlphaFoldDB" id="A0A2I4BCM4"/>
<evidence type="ECO:0000256" key="12">
    <source>
        <dbReference type="SAM" id="SignalP"/>
    </source>
</evidence>
<feature type="disulfide bond" evidence="11">
    <location>
        <begin position="28"/>
        <end position="94"/>
    </location>
</feature>
<protein>
    <recommendedName>
        <fullName evidence="3">Metalloproteinase inhibitor 2</fullName>
    </recommendedName>
    <alternativeName>
        <fullName evidence="9">Tissue inhibitor of metalloproteinases 2</fullName>
    </alternativeName>
</protein>
<dbReference type="Proteomes" id="UP000192220">
    <property type="component" value="Unplaced"/>
</dbReference>
<dbReference type="PANTHER" id="PTHR11844:SF24">
    <property type="entry name" value="METALLOPROTEINASE INHIBITOR 2"/>
    <property type="match status" value="1"/>
</dbReference>
<dbReference type="GO" id="GO:0051045">
    <property type="term" value="P:negative regulation of membrane protein ectodomain proteolysis"/>
    <property type="evidence" value="ECO:0007669"/>
    <property type="project" value="TreeGrafter"/>
</dbReference>
<dbReference type="GO" id="GO:0002020">
    <property type="term" value="F:protease binding"/>
    <property type="evidence" value="ECO:0007669"/>
    <property type="project" value="TreeGrafter"/>
</dbReference>
<comment type="subcellular location">
    <subcellularLocation>
        <location evidence="1">Secreted</location>
    </subcellularLocation>
</comment>
<evidence type="ECO:0000313" key="15">
    <source>
        <dbReference type="RefSeq" id="XP_013865490.1"/>
    </source>
</evidence>
<dbReference type="KEGG" id="alim:106518665"/>
<evidence type="ECO:0000256" key="10">
    <source>
        <dbReference type="PIRSR" id="PIRSR601820-1"/>
    </source>
</evidence>
<evidence type="ECO:0000256" key="7">
    <source>
        <dbReference type="ARBA" id="ARBA00023157"/>
    </source>
</evidence>
<evidence type="ECO:0000256" key="8">
    <source>
        <dbReference type="ARBA" id="ARBA00023215"/>
    </source>
</evidence>
<dbReference type="SUPFAM" id="SSF50242">
    <property type="entry name" value="TIMP-like"/>
    <property type="match status" value="1"/>
</dbReference>
<dbReference type="STRING" id="52670.A0A2I4BCM4"/>